<dbReference type="HOGENOM" id="CLU_1477710_0_0_1"/>
<evidence type="ECO:0000256" key="1">
    <source>
        <dbReference type="ARBA" id="ARBA00023078"/>
    </source>
</evidence>
<dbReference type="KEGG" id="ehx:EMIHUDRAFT_120161"/>
<sequence>MLLLTLSSPALLPRRAALDLAASAGITTLLPPLPAAAKAGTFANMDGSKSSMAAGDASNACLFAQPGSGICMVYESSEPKLYSTPDQRAALEKLRAAAEKLSGLGELIASSRWTAISQLLGGSRDLREAVGFLTDDDVSKKAAKKVFLDLDGVALGASKRDGKAAQLYFASYSRDMPELLKLLR</sequence>
<dbReference type="Gene3D" id="1.20.120.290">
    <property type="entry name" value="Oxygen-evolving enhancer protein 3 (PsbQ), four-helix up-down bundle"/>
    <property type="match status" value="1"/>
</dbReference>
<dbReference type="Proteomes" id="UP000013827">
    <property type="component" value="Unassembled WGS sequence"/>
</dbReference>
<name>A0A0D3ILW5_EMIH1</name>
<keyword evidence="3" id="KW-1185">Reference proteome</keyword>
<dbReference type="RefSeq" id="XP_005764679.1">
    <property type="nucleotide sequence ID" value="XM_005764622.1"/>
</dbReference>
<dbReference type="SUPFAM" id="SSF101112">
    <property type="entry name" value="Oxygen-evolving enhancer protein 3"/>
    <property type="match status" value="1"/>
</dbReference>
<evidence type="ECO:0000313" key="2">
    <source>
        <dbReference type="EnsemblProtists" id="EOD12250"/>
    </source>
</evidence>
<dbReference type="EnsemblProtists" id="EOD12250">
    <property type="protein sequence ID" value="EOD12250"/>
    <property type="gene ID" value="EMIHUDRAFT_120161"/>
</dbReference>
<accession>A0A0D3ILW5</accession>
<proteinExistence type="predicted"/>
<evidence type="ECO:0000313" key="3">
    <source>
        <dbReference type="Proteomes" id="UP000013827"/>
    </source>
</evidence>
<reference evidence="3" key="1">
    <citation type="journal article" date="2013" name="Nature">
        <title>Pan genome of the phytoplankton Emiliania underpins its global distribution.</title>
        <authorList>
            <person name="Read B.A."/>
            <person name="Kegel J."/>
            <person name="Klute M.J."/>
            <person name="Kuo A."/>
            <person name="Lefebvre S.C."/>
            <person name="Maumus F."/>
            <person name="Mayer C."/>
            <person name="Miller J."/>
            <person name="Monier A."/>
            <person name="Salamov A."/>
            <person name="Young J."/>
            <person name="Aguilar M."/>
            <person name="Claverie J.M."/>
            <person name="Frickenhaus S."/>
            <person name="Gonzalez K."/>
            <person name="Herman E.K."/>
            <person name="Lin Y.C."/>
            <person name="Napier J."/>
            <person name="Ogata H."/>
            <person name="Sarno A.F."/>
            <person name="Shmutz J."/>
            <person name="Schroeder D."/>
            <person name="de Vargas C."/>
            <person name="Verret F."/>
            <person name="von Dassow P."/>
            <person name="Valentin K."/>
            <person name="Van de Peer Y."/>
            <person name="Wheeler G."/>
            <person name="Dacks J.B."/>
            <person name="Delwiche C.F."/>
            <person name="Dyhrman S.T."/>
            <person name="Glockner G."/>
            <person name="John U."/>
            <person name="Richards T."/>
            <person name="Worden A.Z."/>
            <person name="Zhang X."/>
            <person name="Grigoriev I.V."/>
            <person name="Allen A.E."/>
            <person name="Bidle K."/>
            <person name="Borodovsky M."/>
            <person name="Bowler C."/>
            <person name="Brownlee C."/>
            <person name="Cock J.M."/>
            <person name="Elias M."/>
            <person name="Gladyshev V.N."/>
            <person name="Groth M."/>
            <person name="Guda C."/>
            <person name="Hadaegh A."/>
            <person name="Iglesias-Rodriguez M.D."/>
            <person name="Jenkins J."/>
            <person name="Jones B.M."/>
            <person name="Lawson T."/>
            <person name="Leese F."/>
            <person name="Lindquist E."/>
            <person name="Lobanov A."/>
            <person name="Lomsadze A."/>
            <person name="Malik S.B."/>
            <person name="Marsh M.E."/>
            <person name="Mackinder L."/>
            <person name="Mock T."/>
            <person name="Mueller-Roeber B."/>
            <person name="Pagarete A."/>
            <person name="Parker M."/>
            <person name="Probert I."/>
            <person name="Quesneville H."/>
            <person name="Raines C."/>
            <person name="Rensing S.A."/>
            <person name="Riano-Pachon D.M."/>
            <person name="Richier S."/>
            <person name="Rokitta S."/>
            <person name="Shiraiwa Y."/>
            <person name="Soanes D.M."/>
            <person name="van der Giezen M."/>
            <person name="Wahlund T.M."/>
            <person name="Williams B."/>
            <person name="Wilson W."/>
            <person name="Wolfe G."/>
            <person name="Wurch L.L."/>
        </authorList>
    </citation>
    <scope>NUCLEOTIDE SEQUENCE</scope>
</reference>
<keyword evidence="1" id="KW-0793">Thylakoid</keyword>
<dbReference type="GeneID" id="17258407"/>
<organism evidence="2 3">
    <name type="scientific">Emiliania huxleyi (strain CCMP1516)</name>
    <dbReference type="NCBI Taxonomy" id="280463"/>
    <lineage>
        <taxon>Eukaryota</taxon>
        <taxon>Haptista</taxon>
        <taxon>Haptophyta</taxon>
        <taxon>Prymnesiophyceae</taxon>
        <taxon>Isochrysidales</taxon>
        <taxon>Noelaerhabdaceae</taxon>
        <taxon>Emiliania</taxon>
    </lineage>
</organism>
<dbReference type="InterPro" id="IPR023222">
    <property type="entry name" value="PsbQ-like_dom_sf"/>
</dbReference>
<dbReference type="AlphaFoldDB" id="A0A0D3ILW5"/>
<reference evidence="2" key="2">
    <citation type="submission" date="2024-10" db="UniProtKB">
        <authorList>
            <consortium name="EnsemblProtists"/>
        </authorList>
    </citation>
    <scope>IDENTIFICATION</scope>
</reference>
<dbReference type="PaxDb" id="2903-EOD12250"/>
<protein>
    <submittedName>
        <fullName evidence="2">Uncharacterized protein</fullName>
    </submittedName>
</protein>